<dbReference type="PROSITE" id="PS51671">
    <property type="entry name" value="ACT"/>
    <property type="match status" value="1"/>
</dbReference>
<dbReference type="STRING" id="1210090.GCA_001613185_03460"/>
<name>A0A366DR46_9NOCA</name>
<keyword evidence="7 10" id="KW-0456">Lyase</keyword>
<evidence type="ECO:0000256" key="9">
    <source>
        <dbReference type="PIRSR" id="PIRSR001500-2"/>
    </source>
</evidence>
<dbReference type="Pfam" id="PF00800">
    <property type="entry name" value="PDT"/>
    <property type="match status" value="1"/>
</dbReference>
<dbReference type="PROSITE" id="PS51171">
    <property type="entry name" value="PREPHENATE_DEHYDR_3"/>
    <property type="match status" value="1"/>
</dbReference>
<dbReference type="InterPro" id="IPR001086">
    <property type="entry name" value="Preph_deHydtase"/>
</dbReference>
<organism evidence="13 14">
    <name type="scientific">Nocardia puris</name>
    <dbReference type="NCBI Taxonomy" id="208602"/>
    <lineage>
        <taxon>Bacteria</taxon>
        <taxon>Bacillati</taxon>
        <taxon>Actinomycetota</taxon>
        <taxon>Actinomycetes</taxon>
        <taxon>Mycobacteriales</taxon>
        <taxon>Nocardiaceae</taxon>
        <taxon>Nocardia</taxon>
    </lineage>
</organism>
<feature type="domain" description="ACT" evidence="12">
    <location>
        <begin position="221"/>
        <end position="295"/>
    </location>
</feature>
<dbReference type="EMBL" id="QNRE01000004">
    <property type="protein sequence ID" value="RBO91754.1"/>
    <property type="molecule type" value="Genomic_DNA"/>
</dbReference>
<reference evidence="13 14" key="1">
    <citation type="submission" date="2018-06" db="EMBL/GenBank/DDBJ databases">
        <title>Genomic Encyclopedia of Type Strains, Phase IV (KMG-IV): sequencing the most valuable type-strain genomes for metagenomic binning, comparative biology and taxonomic classification.</title>
        <authorList>
            <person name="Goeker M."/>
        </authorList>
    </citation>
    <scope>NUCLEOTIDE SEQUENCE [LARGE SCALE GENOMIC DNA]</scope>
    <source>
        <strain evidence="13 14">DSM 44599</strain>
    </source>
</reference>
<evidence type="ECO:0000256" key="3">
    <source>
        <dbReference type="ARBA" id="ARBA00021872"/>
    </source>
</evidence>
<dbReference type="Proteomes" id="UP000252586">
    <property type="component" value="Unassembled WGS sequence"/>
</dbReference>
<dbReference type="GO" id="GO:0009094">
    <property type="term" value="P:L-phenylalanine biosynthetic process"/>
    <property type="evidence" value="ECO:0007669"/>
    <property type="project" value="UniProtKB-UniPathway"/>
</dbReference>
<dbReference type="AlphaFoldDB" id="A0A366DR46"/>
<keyword evidence="6 10" id="KW-0584">Phenylalanine biosynthesis</keyword>
<dbReference type="Pfam" id="PF01842">
    <property type="entry name" value="ACT"/>
    <property type="match status" value="1"/>
</dbReference>
<feature type="site" description="Essential for prephenate dehydratase activity" evidence="9">
    <location>
        <position position="200"/>
    </location>
</feature>
<comment type="pathway">
    <text evidence="1 10">Amino-acid biosynthesis; L-phenylalanine biosynthesis; phenylpyruvate from prephenate: step 1/1.</text>
</comment>
<dbReference type="EC" id="4.2.1.51" evidence="2 10"/>
<dbReference type="FunFam" id="3.30.70.260:FF:000012">
    <property type="entry name" value="Prephenate dehydratase"/>
    <property type="match status" value="1"/>
</dbReference>
<dbReference type="InterPro" id="IPR002912">
    <property type="entry name" value="ACT_dom"/>
</dbReference>
<evidence type="ECO:0000259" key="12">
    <source>
        <dbReference type="PROSITE" id="PS51671"/>
    </source>
</evidence>
<evidence type="ECO:0000313" key="13">
    <source>
        <dbReference type="EMBL" id="RBO91754.1"/>
    </source>
</evidence>
<dbReference type="Gene3D" id="3.40.190.10">
    <property type="entry name" value="Periplasmic binding protein-like II"/>
    <property type="match status" value="2"/>
</dbReference>
<dbReference type="GO" id="GO:0004664">
    <property type="term" value="F:prephenate dehydratase activity"/>
    <property type="evidence" value="ECO:0007669"/>
    <property type="project" value="UniProtKB-UniRule"/>
</dbReference>
<sequence>MNSRVGRGDVGSPLGGACNVVGVPRIAYFGPSGTFTEMALADLENSGTFDGPVERVPAPSQGAALDLIRSGEVEGAVVPIESSVEGSISATLDSLALGPRLQIVAETELEVTFTIVARPGTTLADVRSLAAYPVAAAQVRMWVARNLPEARPYTSASNAAAAEDVAAGHADAAVSTALAGERLGLTALAVGVADHDQAVTRFVLVTRPRVAPAATGSDRTSIVLELPNEPGSLMRAFAEFATRGIDLTRIESRPTRTGLGTYRFYLDCVGHIDDAAVAEALKALHRTARIRFLGSWPATSATGTPPPSDEEAAQWLTQLRKGVADL</sequence>
<dbReference type="SUPFAM" id="SSF53850">
    <property type="entry name" value="Periplasmic binding protein-like II"/>
    <property type="match status" value="1"/>
</dbReference>
<evidence type="ECO:0000256" key="1">
    <source>
        <dbReference type="ARBA" id="ARBA00004741"/>
    </source>
</evidence>
<dbReference type="SUPFAM" id="SSF55021">
    <property type="entry name" value="ACT-like"/>
    <property type="match status" value="1"/>
</dbReference>
<dbReference type="InterPro" id="IPR045865">
    <property type="entry name" value="ACT-like_dom_sf"/>
</dbReference>
<dbReference type="InterPro" id="IPR008242">
    <property type="entry name" value="Chor_mutase/pphenate_deHydtase"/>
</dbReference>
<accession>A0A366DR46</accession>
<evidence type="ECO:0000256" key="2">
    <source>
        <dbReference type="ARBA" id="ARBA00013147"/>
    </source>
</evidence>
<evidence type="ECO:0000313" key="14">
    <source>
        <dbReference type="Proteomes" id="UP000252586"/>
    </source>
</evidence>
<gene>
    <name evidence="10" type="primary">pheA</name>
    <name evidence="13" type="ORF">DFR74_104462</name>
</gene>
<comment type="caution">
    <text evidence="13">The sequence shown here is derived from an EMBL/GenBank/DDBJ whole genome shotgun (WGS) entry which is preliminary data.</text>
</comment>
<keyword evidence="4 10" id="KW-0028">Amino-acid biosynthesis</keyword>
<proteinExistence type="predicted"/>
<keyword evidence="14" id="KW-1185">Reference proteome</keyword>
<evidence type="ECO:0000256" key="5">
    <source>
        <dbReference type="ARBA" id="ARBA00023141"/>
    </source>
</evidence>
<dbReference type="UniPathway" id="UPA00121">
    <property type="reaction ID" value="UER00345"/>
</dbReference>
<evidence type="ECO:0000256" key="6">
    <source>
        <dbReference type="ARBA" id="ARBA00023222"/>
    </source>
</evidence>
<dbReference type="CDD" id="cd04905">
    <property type="entry name" value="ACT_CM-PDT"/>
    <property type="match status" value="1"/>
</dbReference>
<dbReference type="PROSITE" id="PS00858">
    <property type="entry name" value="PREPHENATE_DEHYDR_2"/>
    <property type="match status" value="1"/>
</dbReference>
<evidence type="ECO:0000256" key="8">
    <source>
        <dbReference type="ARBA" id="ARBA00047848"/>
    </source>
</evidence>
<dbReference type="NCBIfam" id="NF008865">
    <property type="entry name" value="PRK11898.1"/>
    <property type="match status" value="1"/>
</dbReference>
<dbReference type="CDD" id="cd13632">
    <property type="entry name" value="PBP2_Aa-PDT_like"/>
    <property type="match status" value="1"/>
</dbReference>
<dbReference type="GO" id="GO:0005737">
    <property type="term" value="C:cytoplasm"/>
    <property type="evidence" value="ECO:0007669"/>
    <property type="project" value="TreeGrafter"/>
</dbReference>
<dbReference type="PANTHER" id="PTHR21022">
    <property type="entry name" value="PREPHENATE DEHYDRATASE P PROTEIN"/>
    <property type="match status" value="1"/>
</dbReference>
<dbReference type="Gene3D" id="3.30.70.260">
    <property type="match status" value="1"/>
</dbReference>
<dbReference type="InterPro" id="IPR018528">
    <property type="entry name" value="Preph_deHydtase_CS"/>
</dbReference>
<feature type="domain" description="Prephenate dehydratase" evidence="11">
    <location>
        <begin position="25"/>
        <end position="207"/>
    </location>
</feature>
<protein>
    <recommendedName>
        <fullName evidence="3 10">Prephenate dehydratase</fullName>
        <shortName evidence="10">PDT</shortName>
        <ecNumber evidence="2 10">4.2.1.51</ecNumber>
    </recommendedName>
</protein>
<dbReference type="PIRSF" id="PIRSF001500">
    <property type="entry name" value="Chor_mut_pdt_Ppr"/>
    <property type="match status" value="1"/>
</dbReference>
<evidence type="ECO:0000256" key="7">
    <source>
        <dbReference type="ARBA" id="ARBA00023239"/>
    </source>
</evidence>
<evidence type="ECO:0000256" key="4">
    <source>
        <dbReference type="ARBA" id="ARBA00022605"/>
    </source>
</evidence>
<dbReference type="PANTHER" id="PTHR21022:SF19">
    <property type="entry name" value="PREPHENATE DEHYDRATASE-RELATED"/>
    <property type="match status" value="1"/>
</dbReference>
<comment type="catalytic activity">
    <reaction evidence="8 10">
        <text>prephenate + H(+) = 3-phenylpyruvate + CO2 + H2O</text>
        <dbReference type="Rhea" id="RHEA:21648"/>
        <dbReference type="ChEBI" id="CHEBI:15377"/>
        <dbReference type="ChEBI" id="CHEBI:15378"/>
        <dbReference type="ChEBI" id="CHEBI:16526"/>
        <dbReference type="ChEBI" id="CHEBI:18005"/>
        <dbReference type="ChEBI" id="CHEBI:29934"/>
        <dbReference type="EC" id="4.2.1.51"/>
    </reaction>
</comment>
<keyword evidence="5 10" id="KW-0057">Aromatic amino acid biosynthesis</keyword>
<evidence type="ECO:0000256" key="10">
    <source>
        <dbReference type="RuleBase" id="RU361254"/>
    </source>
</evidence>
<evidence type="ECO:0000259" key="11">
    <source>
        <dbReference type="PROSITE" id="PS51171"/>
    </source>
</evidence>